<dbReference type="AlphaFoldDB" id="A0AB39U665"/>
<dbReference type="InterPro" id="IPR007337">
    <property type="entry name" value="RelB/DinJ"/>
</dbReference>
<accession>A0AB39U665</accession>
<dbReference type="InterPro" id="IPR013321">
    <property type="entry name" value="Arc_rbn_hlx_hlx"/>
</dbReference>
<gene>
    <name evidence="1" type="ORF">QN215_09580</name>
</gene>
<dbReference type="EMBL" id="CP129674">
    <property type="protein sequence ID" value="XDS44489.1"/>
    <property type="molecule type" value="Genomic_DNA"/>
</dbReference>
<dbReference type="RefSeq" id="WP_369344063.1">
    <property type="nucleotide sequence ID" value="NZ_CP129674.1"/>
</dbReference>
<proteinExistence type="predicted"/>
<dbReference type="Gene3D" id="1.10.1220.10">
    <property type="entry name" value="Met repressor-like"/>
    <property type="match status" value="1"/>
</dbReference>
<protein>
    <submittedName>
        <fullName evidence="1">Type II toxin-antitoxin system RelB/DinJ family antitoxin</fullName>
    </submittedName>
</protein>
<reference evidence="1" key="1">
    <citation type="submission" date="2023-07" db="EMBL/GenBank/DDBJ databases">
        <title>Bifidobacterium aquikefiriaerophilum sp. nov. and Bifidobacterium eccum sp. nov., isolated from water kefir.</title>
        <authorList>
            <person name="Breselge S."/>
            <person name="Bellassi P."/>
            <person name="Barcenilla C."/>
            <person name="Alvarez-Ordonez A."/>
            <person name="Morelli L."/>
            <person name="Cotter P.D."/>
        </authorList>
    </citation>
    <scope>NUCLEOTIDE SEQUENCE</scope>
    <source>
        <strain evidence="1">WK041_4_12</strain>
    </source>
</reference>
<dbReference type="GO" id="GO:0006355">
    <property type="term" value="P:regulation of DNA-templated transcription"/>
    <property type="evidence" value="ECO:0007669"/>
    <property type="project" value="InterPro"/>
</dbReference>
<evidence type="ECO:0000313" key="1">
    <source>
        <dbReference type="EMBL" id="XDS44489.1"/>
    </source>
</evidence>
<organism evidence="1">
    <name type="scientific">Bifidobacterium aquikefiricola</name>
    <dbReference type="NCBI Taxonomy" id="3059038"/>
    <lineage>
        <taxon>Bacteria</taxon>
        <taxon>Bacillati</taxon>
        <taxon>Actinomycetota</taxon>
        <taxon>Actinomycetes</taxon>
        <taxon>Bifidobacteriales</taxon>
        <taxon>Bifidobacteriaceae</taxon>
        <taxon>Bifidobacterium</taxon>
    </lineage>
</organism>
<name>A0AB39U665_9BIFI</name>
<sequence>MSNTPTTTMCLDPELKNEAMRVLKPLWLNMTGVVTLLLKAVVRENGLPFGVTLGNKEKDGD</sequence>
<dbReference type="Pfam" id="PF04221">
    <property type="entry name" value="RelB"/>
    <property type="match status" value="1"/>
</dbReference>
<dbReference type="KEGG" id="baqk:QN215_09580"/>